<dbReference type="PROSITE" id="PS50008">
    <property type="entry name" value="PIPLC_Y_DOMAIN"/>
    <property type="match status" value="1"/>
</dbReference>
<dbReference type="SMART" id="SM00148">
    <property type="entry name" value="PLCXc"/>
    <property type="match status" value="1"/>
</dbReference>
<dbReference type="InterPro" id="IPR001192">
    <property type="entry name" value="PI-PLC_fam"/>
</dbReference>
<evidence type="ECO:0000259" key="8">
    <source>
        <dbReference type="PROSITE" id="PS50004"/>
    </source>
</evidence>
<evidence type="ECO:0000256" key="6">
    <source>
        <dbReference type="RuleBase" id="RU361133"/>
    </source>
</evidence>
<dbReference type="EC" id="3.1.4.11" evidence="1 6"/>
<dbReference type="SUPFAM" id="SSF49562">
    <property type="entry name" value="C2 domain (Calcium/lipid-binding domain, CaLB)"/>
    <property type="match status" value="1"/>
</dbReference>
<dbReference type="InterPro" id="IPR000008">
    <property type="entry name" value="C2_dom"/>
</dbReference>
<evidence type="ECO:0000313" key="10">
    <source>
        <dbReference type="EMBL" id="OEU10861.1"/>
    </source>
</evidence>
<dbReference type="CDD" id="cd00275">
    <property type="entry name" value="C2_PLC_like"/>
    <property type="match status" value="1"/>
</dbReference>
<organism evidence="10 11">
    <name type="scientific">Fragilariopsis cylindrus CCMP1102</name>
    <dbReference type="NCBI Taxonomy" id="635003"/>
    <lineage>
        <taxon>Eukaryota</taxon>
        <taxon>Sar</taxon>
        <taxon>Stramenopiles</taxon>
        <taxon>Ochrophyta</taxon>
        <taxon>Bacillariophyta</taxon>
        <taxon>Bacillariophyceae</taxon>
        <taxon>Bacillariophycidae</taxon>
        <taxon>Bacillariales</taxon>
        <taxon>Bacillariaceae</taxon>
        <taxon>Fragilariopsis</taxon>
    </lineage>
</organism>
<reference evidence="10 11" key="1">
    <citation type="submission" date="2016-09" db="EMBL/GenBank/DDBJ databases">
        <title>Extensive genetic diversity and differential bi-allelic expression allows diatom success in the polar Southern Ocean.</title>
        <authorList>
            <consortium name="DOE Joint Genome Institute"/>
            <person name="Mock T."/>
            <person name="Otillar R.P."/>
            <person name="Strauss J."/>
            <person name="Dupont C."/>
            <person name="Frickenhaus S."/>
            <person name="Maumus F."/>
            <person name="Mcmullan M."/>
            <person name="Sanges R."/>
            <person name="Schmutz J."/>
            <person name="Toseland A."/>
            <person name="Valas R."/>
            <person name="Veluchamy A."/>
            <person name="Ward B.J."/>
            <person name="Allen A."/>
            <person name="Barry K."/>
            <person name="Falciatore A."/>
            <person name="Ferrante M."/>
            <person name="Fortunato A.E."/>
            <person name="Gloeckner G."/>
            <person name="Gruber A."/>
            <person name="Hipkin R."/>
            <person name="Janech M."/>
            <person name="Kroth P."/>
            <person name="Leese F."/>
            <person name="Lindquist E."/>
            <person name="Lyon B.R."/>
            <person name="Martin J."/>
            <person name="Mayer C."/>
            <person name="Parker M."/>
            <person name="Quesneville H."/>
            <person name="Raymond J."/>
            <person name="Uhlig C."/>
            <person name="Valentin K.U."/>
            <person name="Worden A.Z."/>
            <person name="Armbrust E.V."/>
            <person name="Bowler C."/>
            <person name="Green B."/>
            <person name="Moulton V."/>
            <person name="Van Oosterhout C."/>
            <person name="Grigoriev I."/>
        </authorList>
    </citation>
    <scope>NUCLEOTIDE SEQUENCE [LARGE SCALE GENOMIC DNA]</scope>
    <source>
        <strain evidence="10 11">CCMP1102</strain>
    </source>
</reference>
<evidence type="ECO:0000256" key="4">
    <source>
        <dbReference type="ARBA" id="ARBA00023098"/>
    </source>
</evidence>
<comment type="catalytic activity">
    <reaction evidence="6">
        <text>a 1,2-diacyl-sn-glycero-3-phospho-(1D-myo-inositol-4,5-bisphosphate) + H2O = 1D-myo-inositol 1,4,5-trisphosphate + a 1,2-diacyl-sn-glycerol + H(+)</text>
        <dbReference type="Rhea" id="RHEA:33179"/>
        <dbReference type="ChEBI" id="CHEBI:15377"/>
        <dbReference type="ChEBI" id="CHEBI:15378"/>
        <dbReference type="ChEBI" id="CHEBI:17815"/>
        <dbReference type="ChEBI" id="CHEBI:58456"/>
        <dbReference type="ChEBI" id="CHEBI:203600"/>
        <dbReference type="EC" id="3.1.4.11"/>
    </reaction>
</comment>
<dbReference type="PROSITE" id="PS50004">
    <property type="entry name" value="C2"/>
    <property type="match status" value="1"/>
</dbReference>
<evidence type="ECO:0000256" key="7">
    <source>
        <dbReference type="SAM" id="MobiDB-lite"/>
    </source>
</evidence>
<dbReference type="Gene3D" id="2.60.40.150">
    <property type="entry name" value="C2 domain"/>
    <property type="match status" value="1"/>
</dbReference>
<dbReference type="GO" id="GO:0048015">
    <property type="term" value="P:phosphatidylinositol-mediated signaling"/>
    <property type="evidence" value="ECO:0007669"/>
    <property type="project" value="TreeGrafter"/>
</dbReference>
<dbReference type="CDD" id="cd08558">
    <property type="entry name" value="PI-PLCc_eukaryota"/>
    <property type="match status" value="1"/>
</dbReference>
<accession>A0A1E7EY21</accession>
<dbReference type="EMBL" id="KV784370">
    <property type="protein sequence ID" value="OEU10861.1"/>
    <property type="molecule type" value="Genomic_DNA"/>
</dbReference>
<name>A0A1E7EY21_9STRA</name>
<dbReference type="Gene3D" id="3.20.20.190">
    <property type="entry name" value="Phosphatidylinositol (PI) phosphodiesterase"/>
    <property type="match status" value="1"/>
</dbReference>
<feature type="region of interest" description="Disordered" evidence="7">
    <location>
        <begin position="1"/>
        <end position="20"/>
    </location>
</feature>
<gene>
    <name evidence="10" type="ORF">FRACYDRAFT_193320</name>
</gene>
<dbReference type="InterPro" id="IPR017946">
    <property type="entry name" value="PLC-like_Pdiesterase_TIM-brl"/>
</dbReference>
<proteinExistence type="predicted"/>
<keyword evidence="4 6" id="KW-0443">Lipid metabolism</keyword>
<dbReference type="GO" id="GO:0016042">
    <property type="term" value="P:lipid catabolic process"/>
    <property type="evidence" value="ECO:0007669"/>
    <property type="project" value="UniProtKB-KW"/>
</dbReference>
<keyword evidence="5" id="KW-0807">Transducer</keyword>
<dbReference type="PROSITE" id="PS50007">
    <property type="entry name" value="PIPLC_X_DOMAIN"/>
    <property type="match status" value="1"/>
</dbReference>
<evidence type="ECO:0000256" key="1">
    <source>
        <dbReference type="ARBA" id="ARBA00012368"/>
    </source>
</evidence>
<dbReference type="GO" id="GO:0004435">
    <property type="term" value="F:phosphatidylinositol-4,5-bisphosphate phospholipase C activity"/>
    <property type="evidence" value="ECO:0007669"/>
    <property type="project" value="UniProtKB-EC"/>
</dbReference>
<keyword evidence="2 6" id="KW-0378">Hydrolase</keyword>
<feature type="domain" description="C2" evidence="8">
    <location>
        <begin position="568"/>
        <end position="709"/>
    </location>
</feature>
<dbReference type="InterPro" id="IPR001711">
    <property type="entry name" value="PLipase_C_Pinositol-sp_Y"/>
</dbReference>
<dbReference type="AlphaFoldDB" id="A0A1E7EY21"/>
<dbReference type="PRINTS" id="PR00390">
    <property type="entry name" value="PHPHLIPASEC"/>
</dbReference>
<protein>
    <recommendedName>
        <fullName evidence="1 6">Phosphoinositide phospholipase C</fullName>
        <ecNumber evidence="1 6">3.1.4.11</ecNumber>
    </recommendedName>
</protein>
<dbReference type="SMART" id="SM00149">
    <property type="entry name" value="PLCYc"/>
    <property type="match status" value="1"/>
</dbReference>
<dbReference type="Pfam" id="PF00387">
    <property type="entry name" value="PI-PLC-Y"/>
    <property type="match status" value="1"/>
</dbReference>
<keyword evidence="3 6" id="KW-0442">Lipid degradation</keyword>
<evidence type="ECO:0000256" key="5">
    <source>
        <dbReference type="ARBA" id="ARBA00023224"/>
    </source>
</evidence>
<dbReference type="SMART" id="SM00239">
    <property type="entry name" value="C2"/>
    <property type="match status" value="1"/>
</dbReference>
<dbReference type="SUPFAM" id="SSF51695">
    <property type="entry name" value="PLC-like phosphodiesterases"/>
    <property type="match status" value="1"/>
</dbReference>
<keyword evidence="11" id="KW-1185">Reference proteome</keyword>
<dbReference type="PANTHER" id="PTHR10336">
    <property type="entry name" value="PHOSPHOINOSITIDE-SPECIFIC PHOSPHOLIPASE C FAMILY PROTEIN"/>
    <property type="match status" value="1"/>
</dbReference>
<dbReference type="InterPro" id="IPR000909">
    <property type="entry name" value="PLipase_C_PInositol-sp_X_dom"/>
</dbReference>
<dbReference type="Proteomes" id="UP000095751">
    <property type="component" value="Unassembled WGS sequence"/>
</dbReference>
<evidence type="ECO:0000256" key="3">
    <source>
        <dbReference type="ARBA" id="ARBA00022963"/>
    </source>
</evidence>
<evidence type="ECO:0000313" key="11">
    <source>
        <dbReference type="Proteomes" id="UP000095751"/>
    </source>
</evidence>
<dbReference type="PANTHER" id="PTHR10336:SF36">
    <property type="entry name" value="1-PHOSPHATIDYLINOSITOL 4,5-BISPHOSPHATE PHOSPHODIESTERASE BETA-4"/>
    <property type="match status" value="1"/>
</dbReference>
<evidence type="ECO:0000256" key="2">
    <source>
        <dbReference type="ARBA" id="ARBA00022801"/>
    </source>
</evidence>
<dbReference type="OrthoDB" id="269822at2759"/>
<dbReference type="InterPro" id="IPR035892">
    <property type="entry name" value="C2_domain_sf"/>
</dbReference>
<dbReference type="Pfam" id="PF00388">
    <property type="entry name" value="PI-PLC-X"/>
    <property type="match status" value="1"/>
</dbReference>
<dbReference type="InParanoid" id="A0A1E7EY21"/>
<sequence length="742" mass="83260">MTTKSSSSSQRDGNGDGDRITRDEILDALDKVIRTYSHAKQQVSNEVLLLRYVWTESDQDKTNTIKINELGGVLERINYGLLAKNGGNKKASSELNNISALYNNFWKVIGLQTKDKKLGLSFEQTCTLLHKLKRDSWIVKPINQYWNSLFGEVMNNGKPRMTVSDKTFLEKFLHKKQGERNATLKDVQELFQRLNDLELPHIAASCATATGGGIGLAKDPTRIDKNRFEVYLLGEDNDAYDPIRESFNDRCMHHPISEYWINSSHNTYLTGDQFTSSSSIDMYSNALYRGCKCLELDVWDGGFSGDGEPVPVIWHGHTMTSKILYKDIIKAIKLYVNFHPDTFPLILSYENHCSIPYQEVMAAQLIQILGDSLYIPKEDSLLGRLPTPSDLRGMVVIKGRRPANLEIDDIDDGNNSDDGAPSTIYMSDLSSQANSSLNASQHRQKMAQQKVCPALARLTLLHGTKLKGWDESVMNPTHYMHSFSETKIKSLCRRTDRQKWVIYNQSHMSRSYPSGSRVDSSNYSPILPWALGTQLVALNFQTVDAPLLLNDGRFRENGGCGYVLKSTRLIDIQEPINEFNEENRVPVKLSVRVLSGSCLPKPNDARSGDCINPYVKVSAYDIRNGDKETSTTFSTGVVNGNGFFPIWNGEKFTFRIENYETAMLQLTVYDKGSTIANATYTSGGDEFVASASIPISCLRKGLRSVKLFDTSNTRSGAFNFSSLLIDIKKEKAERVESTMAEI</sequence>
<dbReference type="KEGG" id="fcy:FRACYDRAFT_193320"/>
<feature type="domain" description="PI-PLC Y-box" evidence="9">
    <location>
        <begin position="471"/>
        <end position="565"/>
    </location>
</feature>
<dbReference type="Pfam" id="PF00168">
    <property type="entry name" value="C2"/>
    <property type="match status" value="1"/>
</dbReference>
<dbReference type="GO" id="GO:0051209">
    <property type="term" value="P:release of sequestered calcium ion into cytosol"/>
    <property type="evidence" value="ECO:0007669"/>
    <property type="project" value="TreeGrafter"/>
</dbReference>
<feature type="compositionally biased region" description="Polar residues" evidence="7">
    <location>
        <begin position="1"/>
        <end position="12"/>
    </location>
</feature>
<evidence type="ECO:0000259" key="9">
    <source>
        <dbReference type="PROSITE" id="PS50008"/>
    </source>
</evidence>